<protein>
    <submittedName>
        <fullName evidence="2">Uncharacterized protein</fullName>
    </submittedName>
</protein>
<organism evidence="2 3">
    <name type="scientific">Cellulosimicrobium cellulans</name>
    <name type="common">Arthrobacter luteus</name>
    <dbReference type="NCBI Taxonomy" id="1710"/>
    <lineage>
        <taxon>Bacteria</taxon>
        <taxon>Bacillati</taxon>
        <taxon>Actinomycetota</taxon>
        <taxon>Actinomycetes</taxon>
        <taxon>Micrococcales</taxon>
        <taxon>Promicromonosporaceae</taxon>
        <taxon>Cellulosimicrobium</taxon>
    </lineage>
</organism>
<dbReference type="Proteomes" id="UP000316659">
    <property type="component" value="Unassembled WGS sequence"/>
</dbReference>
<evidence type="ECO:0000313" key="3">
    <source>
        <dbReference type="Proteomes" id="UP000316659"/>
    </source>
</evidence>
<accession>A0A4Y4E900</accession>
<comment type="caution">
    <text evidence="2">The sequence shown here is derived from an EMBL/GenBank/DDBJ whole genome shotgun (WGS) entry which is preliminary data.</text>
</comment>
<name>A0A4Y4E900_CELCE</name>
<feature type="signal peptide" evidence="1">
    <location>
        <begin position="1"/>
        <end position="30"/>
    </location>
</feature>
<proteinExistence type="predicted"/>
<dbReference type="EMBL" id="BJNZ01000044">
    <property type="protein sequence ID" value="GED11958.1"/>
    <property type="molecule type" value="Genomic_DNA"/>
</dbReference>
<dbReference type="AlphaFoldDB" id="A0A4Y4E900"/>
<reference evidence="2 3" key="1">
    <citation type="submission" date="2019-06" db="EMBL/GenBank/DDBJ databases">
        <title>Whole genome shotgun sequence of Cellulosimicrobium cellulans NBRC 15516.</title>
        <authorList>
            <person name="Hosoyama A."/>
            <person name="Uohara A."/>
            <person name="Ohji S."/>
            <person name="Ichikawa N."/>
        </authorList>
    </citation>
    <scope>NUCLEOTIDE SEQUENCE [LARGE SCALE GENOMIC DNA]</scope>
    <source>
        <strain evidence="2 3">NBRC 15516</strain>
    </source>
</reference>
<evidence type="ECO:0000313" key="2">
    <source>
        <dbReference type="EMBL" id="GED11958.1"/>
    </source>
</evidence>
<gene>
    <name evidence="2" type="ORF">CCE02nite_39570</name>
</gene>
<feature type="chain" id="PRO_5021286983" evidence="1">
    <location>
        <begin position="31"/>
        <end position="195"/>
    </location>
</feature>
<evidence type="ECO:0000256" key="1">
    <source>
        <dbReference type="SAM" id="SignalP"/>
    </source>
</evidence>
<sequence length="195" mass="20688">MSGVSRRVRGLASAVGALLAIGAVAPGAWAEDAPVTTGDEIEVVTPAGMPANEVPEVIEEAFAGEEADPQIQPRAAVAAVSYRWKDHAARTVVIRSDVVTKLRTKHGLTSTSPTRVSTQFPDGNKSIAQGTARVYYATMQKRSCSTIVTCRVTASVRMKTVVEYKIQVPLAEPKGVITSYCEGTTVCPSWVNAVI</sequence>
<keyword evidence="1" id="KW-0732">Signal</keyword>